<name>A0A2Z2H918_9GAMM</name>
<accession>A0A2Z2H918</accession>
<dbReference type="KEGG" id="kus:B9G99_00215"/>
<reference evidence="1 2" key="1">
    <citation type="journal article" date="2017" name="Int. J. Syst. Evol. Microbiol.">
        <title>Kushneria konosiri sp. nov., isolated from the Korean salt-fermented seafood Daemi-jeot.</title>
        <authorList>
            <person name="Yun J.H."/>
            <person name="Park S.K."/>
            <person name="Lee J.Y."/>
            <person name="Jung M.J."/>
            <person name="Bae J.W."/>
        </authorList>
    </citation>
    <scope>NUCLEOTIDE SEQUENCE [LARGE SCALE GENOMIC DNA]</scope>
    <source>
        <strain evidence="1 2">X49</strain>
    </source>
</reference>
<proteinExistence type="predicted"/>
<evidence type="ECO:0000313" key="1">
    <source>
        <dbReference type="EMBL" id="ARS51517.1"/>
    </source>
</evidence>
<dbReference type="EMBL" id="CP021323">
    <property type="protein sequence ID" value="ARS51517.1"/>
    <property type="molecule type" value="Genomic_DNA"/>
</dbReference>
<gene>
    <name evidence="1" type="ORF">B9G99_00215</name>
</gene>
<sequence>MIRILGMAEASEQQRQQAAEQLVLAAIEAEVDYRLFEEDTRIGYPSISPTATLGNVPGCGSGGYDTMEWECEHMAQRSHVAQLGQQLLADLPARALAAVMLTAYPTAAPKGPVDEERLARAPREVTLGWVVKHQFQLAERMGLGRRLHVRNGKLVTPWAAFPTDQALKKAASRVRQCLADRVLMIFSKSEELAA</sequence>
<organism evidence="1 2">
    <name type="scientific">Kushneria konosiri</name>
    <dbReference type="NCBI Taxonomy" id="698828"/>
    <lineage>
        <taxon>Bacteria</taxon>
        <taxon>Pseudomonadati</taxon>
        <taxon>Pseudomonadota</taxon>
        <taxon>Gammaproteobacteria</taxon>
        <taxon>Oceanospirillales</taxon>
        <taxon>Halomonadaceae</taxon>
        <taxon>Kushneria</taxon>
    </lineage>
</organism>
<dbReference type="Proteomes" id="UP000250025">
    <property type="component" value="Chromosome"/>
</dbReference>
<protein>
    <submittedName>
        <fullName evidence="1">Uncharacterized protein</fullName>
    </submittedName>
</protein>
<keyword evidence="2" id="KW-1185">Reference proteome</keyword>
<evidence type="ECO:0000313" key="2">
    <source>
        <dbReference type="Proteomes" id="UP000250025"/>
    </source>
</evidence>
<dbReference type="AlphaFoldDB" id="A0A2Z2H918"/>